<evidence type="ECO:0008006" key="3">
    <source>
        <dbReference type="Google" id="ProtNLM"/>
    </source>
</evidence>
<gene>
    <name evidence="2" type="ORF">JR316_002763</name>
</gene>
<protein>
    <recommendedName>
        <fullName evidence="3">Antifreeze protein</fullName>
    </recommendedName>
</protein>
<dbReference type="EMBL" id="JAFIQS010000002">
    <property type="protein sequence ID" value="KAG5173253.1"/>
    <property type="molecule type" value="Genomic_DNA"/>
</dbReference>
<feature type="chain" id="PRO_5034292979" description="Antifreeze protein" evidence="1">
    <location>
        <begin position="22"/>
        <end position="154"/>
    </location>
</feature>
<dbReference type="PROSITE" id="PS51257">
    <property type="entry name" value="PROKAR_LIPOPROTEIN"/>
    <property type="match status" value="1"/>
</dbReference>
<evidence type="ECO:0000256" key="1">
    <source>
        <dbReference type="SAM" id="SignalP"/>
    </source>
</evidence>
<reference evidence="2" key="1">
    <citation type="submission" date="2021-02" db="EMBL/GenBank/DDBJ databases">
        <title>Psilocybe cubensis genome.</title>
        <authorList>
            <person name="Mckernan K.J."/>
            <person name="Crawford S."/>
            <person name="Trippe A."/>
            <person name="Kane L.T."/>
            <person name="Mclaughlin S."/>
        </authorList>
    </citation>
    <scope>NUCLEOTIDE SEQUENCE [LARGE SCALE GENOMIC DNA]</scope>
    <source>
        <strain evidence="2">MGC-MH-2018</strain>
    </source>
</reference>
<sequence length="154" mass="15325">MARFFCFFTLAFALLMSCVMAAPLGEQSKRQIGNLQCNIARLKTVAGLAKSASAIKKAMTAAQGDAETTAQLQTAAQGVSSAQAGVGTIAKALITGQLAPAAARQQVADGLNAATTALGSTTSSDPNVDSAIASATSAIAGTTTSGQQVVANCK</sequence>
<comment type="caution">
    <text evidence="2">The sequence shown here is derived from an EMBL/GenBank/DDBJ whole genome shotgun (WGS) entry which is preliminary data.</text>
</comment>
<name>A0A8H8CPV0_PSICU</name>
<accession>A0A8H8CPV0</accession>
<dbReference type="AlphaFoldDB" id="A0A8H8CPV0"/>
<keyword evidence="1" id="KW-0732">Signal</keyword>
<feature type="signal peptide" evidence="1">
    <location>
        <begin position="1"/>
        <end position="21"/>
    </location>
</feature>
<organism evidence="2">
    <name type="scientific">Psilocybe cubensis</name>
    <name type="common">Psychedelic mushroom</name>
    <name type="synonym">Stropharia cubensis</name>
    <dbReference type="NCBI Taxonomy" id="181762"/>
    <lineage>
        <taxon>Eukaryota</taxon>
        <taxon>Fungi</taxon>
        <taxon>Dikarya</taxon>
        <taxon>Basidiomycota</taxon>
        <taxon>Agaricomycotina</taxon>
        <taxon>Agaricomycetes</taxon>
        <taxon>Agaricomycetidae</taxon>
        <taxon>Agaricales</taxon>
        <taxon>Agaricineae</taxon>
        <taxon>Strophariaceae</taxon>
        <taxon>Psilocybe</taxon>
    </lineage>
</organism>
<evidence type="ECO:0000313" key="2">
    <source>
        <dbReference type="EMBL" id="KAG5173253.1"/>
    </source>
</evidence>
<proteinExistence type="predicted"/>